<dbReference type="InterPro" id="IPR042105">
    <property type="entry name" value="Ribosomal_bL31_sf"/>
</dbReference>
<name>A0A3B0SI54_9ZZZZ</name>
<dbReference type="InterPro" id="IPR027493">
    <property type="entry name" value="Ribosomal_bL31_B"/>
</dbReference>
<dbReference type="InterPro" id="IPR034704">
    <property type="entry name" value="Ribosomal_bL28/bL31-like_sf"/>
</dbReference>
<evidence type="ECO:0000256" key="2">
    <source>
        <dbReference type="ARBA" id="ARBA00023274"/>
    </source>
</evidence>
<gene>
    <name evidence="4" type="ORF">MNBD_ACTINO01-1535</name>
</gene>
<dbReference type="GO" id="GO:0005840">
    <property type="term" value="C:ribosome"/>
    <property type="evidence" value="ECO:0007669"/>
    <property type="project" value="UniProtKB-KW"/>
</dbReference>
<organism evidence="4">
    <name type="scientific">hydrothermal vent metagenome</name>
    <dbReference type="NCBI Taxonomy" id="652676"/>
    <lineage>
        <taxon>unclassified sequences</taxon>
        <taxon>metagenomes</taxon>
        <taxon>ecological metagenomes</taxon>
    </lineage>
</organism>
<dbReference type="EMBL" id="UOEI01000164">
    <property type="protein sequence ID" value="VAV95983.1"/>
    <property type="molecule type" value="Genomic_DNA"/>
</dbReference>
<dbReference type="PANTHER" id="PTHR33280:SF1">
    <property type="entry name" value="LARGE RIBOSOMAL SUBUNIT PROTEIN BL31C"/>
    <property type="match status" value="1"/>
</dbReference>
<dbReference type="SUPFAM" id="SSF143800">
    <property type="entry name" value="L28p-like"/>
    <property type="match status" value="1"/>
</dbReference>
<dbReference type="PROSITE" id="PS01143">
    <property type="entry name" value="RIBOSOMAL_L31"/>
    <property type="match status" value="1"/>
</dbReference>
<feature type="region of interest" description="Disordered" evidence="3">
    <location>
        <begin position="76"/>
        <end position="98"/>
    </location>
</feature>
<reference evidence="4" key="1">
    <citation type="submission" date="2018-06" db="EMBL/GenBank/DDBJ databases">
        <authorList>
            <person name="Zhirakovskaya E."/>
        </authorList>
    </citation>
    <scope>NUCLEOTIDE SEQUENCE</scope>
</reference>
<dbReference type="PANTHER" id="PTHR33280">
    <property type="entry name" value="50S RIBOSOMAL PROTEIN L31, CHLOROPLASTIC"/>
    <property type="match status" value="1"/>
</dbReference>
<dbReference type="GO" id="GO:0006412">
    <property type="term" value="P:translation"/>
    <property type="evidence" value="ECO:0007669"/>
    <property type="project" value="InterPro"/>
</dbReference>
<dbReference type="HAMAP" id="MF_00502">
    <property type="entry name" value="Ribosomal_bL31_2"/>
    <property type="match status" value="1"/>
</dbReference>
<keyword evidence="2" id="KW-0687">Ribonucleoprotein</keyword>
<evidence type="ECO:0000313" key="4">
    <source>
        <dbReference type="EMBL" id="VAV95983.1"/>
    </source>
</evidence>
<accession>A0A3B0SI54</accession>
<dbReference type="AlphaFoldDB" id="A0A3B0SI54"/>
<keyword evidence="1 4" id="KW-0689">Ribosomal protein</keyword>
<protein>
    <submittedName>
        <fullName evidence="4">LSU ribosomal protein L31p @ LSU ribosomal protein L31p, zinc-independent</fullName>
    </submittedName>
</protein>
<dbReference type="GO" id="GO:1990904">
    <property type="term" value="C:ribonucleoprotein complex"/>
    <property type="evidence" value="ECO:0007669"/>
    <property type="project" value="UniProtKB-KW"/>
</dbReference>
<dbReference type="GO" id="GO:0003735">
    <property type="term" value="F:structural constituent of ribosome"/>
    <property type="evidence" value="ECO:0007669"/>
    <property type="project" value="InterPro"/>
</dbReference>
<dbReference type="NCBIfam" id="NF002462">
    <property type="entry name" value="PRK01678.1"/>
    <property type="match status" value="1"/>
</dbReference>
<dbReference type="PRINTS" id="PR01249">
    <property type="entry name" value="RIBOSOMALL31"/>
</dbReference>
<dbReference type="Pfam" id="PF01197">
    <property type="entry name" value="Ribosomal_L31"/>
    <property type="match status" value="1"/>
</dbReference>
<dbReference type="NCBIfam" id="TIGR00105">
    <property type="entry name" value="L31"/>
    <property type="match status" value="1"/>
</dbReference>
<dbReference type="InterPro" id="IPR002150">
    <property type="entry name" value="Ribosomal_bL31"/>
</dbReference>
<evidence type="ECO:0000256" key="1">
    <source>
        <dbReference type="ARBA" id="ARBA00022980"/>
    </source>
</evidence>
<dbReference type="Gene3D" id="4.10.830.30">
    <property type="entry name" value="Ribosomal protein L31"/>
    <property type="match status" value="1"/>
</dbReference>
<sequence length="98" mass="11025">MKSDIHPSYRPVVFQDTSSDFAFLTKSTIETSETVEWEDGETYPLAKVEISSASHPFYTGKQILVDTTGRVERFRKRYGQMESKPAPAAADVSEDSDE</sequence>
<evidence type="ECO:0000256" key="3">
    <source>
        <dbReference type="SAM" id="MobiDB-lite"/>
    </source>
</evidence>
<proteinExistence type="inferred from homology"/>